<accession>A0A397A9Z5</accession>
<feature type="region of interest" description="Disordered" evidence="1">
    <location>
        <begin position="42"/>
        <end position="93"/>
    </location>
</feature>
<feature type="compositionally biased region" description="Basic and acidic residues" evidence="1">
    <location>
        <begin position="68"/>
        <end position="80"/>
    </location>
</feature>
<dbReference type="EMBL" id="QUTA01008612">
    <property type="protein sequence ID" value="RHY03144.1"/>
    <property type="molecule type" value="Genomic_DNA"/>
</dbReference>
<gene>
    <name evidence="2" type="ORF">DYB25_011211</name>
    <name evidence="3" type="ORF">DYB34_013834</name>
</gene>
<dbReference type="EMBL" id="QUTB01009301">
    <property type="protein sequence ID" value="RHY41060.1"/>
    <property type="molecule type" value="Genomic_DNA"/>
</dbReference>
<dbReference type="AlphaFoldDB" id="A0A397A9Z5"/>
<evidence type="ECO:0000313" key="4">
    <source>
        <dbReference type="Proteomes" id="UP000266239"/>
    </source>
</evidence>
<reference evidence="4 5" key="1">
    <citation type="submission" date="2018-08" db="EMBL/GenBank/DDBJ databases">
        <title>Aphanomyces genome sequencing and annotation.</title>
        <authorList>
            <person name="Minardi D."/>
            <person name="Oidtmann B."/>
            <person name="Van Der Giezen M."/>
            <person name="Studholme D.J."/>
        </authorList>
    </citation>
    <scope>NUCLEOTIDE SEQUENCE [LARGE SCALE GENOMIC DNA]</scope>
    <source>
        <strain evidence="3 5">Si</strain>
        <strain evidence="2 4">Yx</strain>
    </source>
</reference>
<evidence type="ECO:0000313" key="2">
    <source>
        <dbReference type="EMBL" id="RHY03144.1"/>
    </source>
</evidence>
<evidence type="ECO:0000313" key="3">
    <source>
        <dbReference type="EMBL" id="RHY41060.1"/>
    </source>
</evidence>
<dbReference type="VEuPathDB" id="FungiDB:H257_14459"/>
<proteinExistence type="predicted"/>
<protein>
    <submittedName>
        <fullName evidence="2">Uncharacterized protein</fullName>
    </submittedName>
</protein>
<comment type="caution">
    <text evidence="2">The sequence shown here is derived from an EMBL/GenBank/DDBJ whole genome shotgun (WGS) entry which is preliminary data.</text>
</comment>
<sequence length="124" mass="13813">MSTSKLTSYQPFTYTVNEKHSPQQRSSLMWVKRAVTSYRYRCRSVEQPPHSAPSPSNSTSSLSSPRQVEVREAEAEDHQASADQQGVQEFEAEEAVESSLIEISVTEEDASVEIARPWPTVPAA</sequence>
<name>A0A397A9Z5_APHAT</name>
<feature type="compositionally biased region" description="Low complexity" evidence="1">
    <location>
        <begin position="53"/>
        <end position="65"/>
    </location>
</feature>
<dbReference type="Proteomes" id="UP000266239">
    <property type="component" value="Unassembled WGS sequence"/>
</dbReference>
<evidence type="ECO:0000256" key="1">
    <source>
        <dbReference type="SAM" id="MobiDB-lite"/>
    </source>
</evidence>
<organism evidence="2 4">
    <name type="scientific">Aphanomyces astaci</name>
    <name type="common">Crayfish plague agent</name>
    <dbReference type="NCBI Taxonomy" id="112090"/>
    <lineage>
        <taxon>Eukaryota</taxon>
        <taxon>Sar</taxon>
        <taxon>Stramenopiles</taxon>
        <taxon>Oomycota</taxon>
        <taxon>Saprolegniomycetes</taxon>
        <taxon>Saprolegniales</taxon>
        <taxon>Verrucalvaceae</taxon>
        <taxon>Aphanomyces</taxon>
    </lineage>
</organism>
<evidence type="ECO:0000313" key="5">
    <source>
        <dbReference type="Proteomes" id="UP000283543"/>
    </source>
</evidence>
<dbReference type="Proteomes" id="UP000283543">
    <property type="component" value="Unassembled WGS sequence"/>
</dbReference>